<comment type="caution">
    <text evidence="2">The sequence shown here is derived from an EMBL/GenBank/DDBJ whole genome shotgun (WGS) entry which is preliminary data.</text>
</comment>
<accession>A0A1R2BN22</accession>
<evidence type="ECO:0000313" key="3">
    <source>
        <dbReference type="Proteomes" id="UP000187209"/>
    </source>
</evidence>
<evidence type="ECO:0000313" key="2">
    <source>
        <dbReference type="EMBL" id="OMJ78177.1"/>
    </source>
</evidence>
<evidence type="ECO:0000256" key="1">
    <source>
        <dbReference type="SAM" id="MobiDB-lite"/>
    </source>
</evidence>
<keyword evidence="3" id="KW-1185">Reference proteome</keyword>
<dbReference type="AlphaFoldDB" id="A0A1R2BN22"/>
<protein>
    <submittedName>
        <fullName evidence="2">Uncharacterized protein</fullName>
    </submittedName>
</protein>
<gene>
    <name evidence="2" type="ORF">SteCoe_22069</name>
</gene>
<reference evidence="2 3" key="1">
    <citation type="submission" date="2016-11" db="EMBL/GenBank/DDBJ databases">
        <title>The macronuclear genome of Stentor coeruleus: a giant cell with tiny introns.</title>
        <authorList>
            <person name="Slabodnick M."/>
            <person name="Ruby J.G."/>
            <person name="Reiff S.B."/>
            <person name="Swart E.C."/>
            <person name="Gosai S."/>
            <person name="Prabakaran S."/>
            <person name="Witkowska E."/>
            <person name="Larue G.E."/>
            <person name="Fisher S."/>
            <person name="Freeman R.M."/>
            <person name="Gunawardena J."/>
            <person name="Chu W."/>
            <person name="Stover N.A."/>
            <person name="Gregory B.D."/>
            <person name="Nowacki M."/>
            <person name="Derisi J."/>
            <person name="Roy S.W."/>
            <person name="Marshall W.F."/>
            <person name="Sood P."/>
        </authorList>
    </citation>
    <scope>NUCLEOTIDE SEQUENCE [LARGE SCALE GENOMIC DNA]</scope>
    <source>
        <strain evidence="2">WM001</strain>
    </source>
</reference>
<feature type="region of interest" description="Disordered" evidence="1">
    <location>
        <begin position="46"/>
        <end position="66"/>
    </location>
</feature>
<proteinExistence type="predicted"/>
<dbReference type="Proteomes" id="UP000187209">
    <property type="component" value="Unassembled WGS sequence"/>
</dbReference>
<sequence>MQRLLTNKIKSSNLLLPKLEMSSPCRIKTKNGPKTVKSIKKLAYAKSTKNTNEPKPTLTKRNKQSYPRLKLQLSLDKLEKNPQLSPRFLSEKRSLRIRKVSILDMAPIE</sequence>
<organism evidence="2 3">
    <name type="scientific">Stentor coeruleus</name>
    <dbReference type="NCBI Taxonomy" id="5963"/>
    <lineage>
        <taxon>Eukaryota</taxon>
        <taxon>Sar</taxon>
        <taxon>Alveolata</taxon>
        <taxon>Ciliophora</taxon>
        <taxon>Postciliodesmatophora</taxon>
        <taxon>Heterotrichea</taxon>
        <taxon>Heterotrichida</taxon>
        <taxon>Stentoridae</taxon>
        <taxon>Stentor</taxon>
    </lineage>
</organism>
<name>A0A1R2BN22_9CILI</name>
<dbReference type="EMBL" id="MPUH01000535">
    <property type="protein sequence ID" value="OMJ78177.1"/>
    <property type="molecule type" value="Genomic_DNA"/>
</dbReference>